<dbReference type="GO" id="GO:0005524">
    <property type="term" value="F:ATP binding"/>
    <property type="evidence" value="ECO:0007669"/>
    <property type="project" value="UniProtKB-UniRule"/>
</dbReference>
<dbReference type="InterPro" id="IPR051014">
    <property type="entry name" value="Cation_Transport_ATPase_IB"/>
</dbReference>
<dbReference type="PANTHER" id="PTHR48085:SF5">
    <property type="entry name" value="CADMIUM_ZINC-TRANSPORTING ATPASE HMA4-RELATED"/>
    <property type="match status" value="1"/>
</dbReference>
<dbReference type="PRINTS" id="PR00119">
    <property type="entry name" value="CATATPASE"/>
</dbReference>
<evidence type="ECO:0000313" key="11">
    <source>
        <dbReference type="EMBL" id="EGV27802.1"/>
    </source>
</evidence>
<dbReference type="SUPFAM" id="SSF81660">
    <property type="entry name" value="Metal cation-transporting ATPase, ATP-binding domain N"/>
    <property type="match status" value="1"/>
</dbReference>
<dbReference type="SUPFAM" id="SSF81653">
    <property type="entry name" value="Calcium ATPase, transduction domain A"/>
    <property type="match status" value="1"/>
</dbReference>
<dbReference type="PATRIC" id="fig|765913.3.peg.4446"/>
<keyword evidence="5 9" id="KW-1133">Transmembrane helix</keyword>
<dbReference type="InterPro" id="IPR018303">
    <property type="entry name" value="ATPase_P-typ_P_site"/>
</dbReference>
<keyword evidence="4" id="KW-1278">Translocase</keyword>
<keyword evidence="11" id="KW-0378">Hydrolase</keyword>
<dbReference type="Pfam" id="PF00702">
    <property type="entry name" value="Hydrolase"/>
    <property type="match status" value="1"/>
</dbReference>
<dbReference type="PRINTS" id="PR00941">
    <property type="entry name" value="CDATPASE"/>
</dbReference>
<keyword evidence="12" id="KW-1185">Reference proteome</keyword>
<dbReference type="SUPFAM" id="SSF56784">
    <property type="entry name" value="HAD-like"/>
    <property type="match status" value="1"/>
</dbReference>
<evidence type="ECO:0000259" key="10">
    <source>
        <dbReference type="Pfam" id="PF00122"/>
    </source>
</evidence>
<proteinExistence type="inferred from homology"/>
<evidence type="ECO:0000256" key="6">
    <source>
        <dbReference type="ARBA" id="ARBA00023136"/>
    </source>
</evidence>
<organism evidence="11 12">
    <name type="scientific">Thiorhodococcus drewsii AZ1</name>
    <dbReference type="NCBI Taxonomy" id="765913"/>
    <lineage>
        <taxon>Bacteria</taxon>
        <taxon>Pseudomonadati</taxon>
        <taxon>Pseudomonadota</taxon>
        <taxon>Gammaproteobacteria</taxon>
        <taxon>Chromatiales</taxon>
        <taxon>Chromatiaceae</taxon>
        <taxon>Thiorhodococcus</taxon>
    </lineage>
</organism>
<dbReference type="SFLD" id="SFLDF00027">
    <property type="entry name" value="p-type_atpase"/>
    <property type="match status" value="1"/>
</dbReference>
<dbReference type="GO" id="GO:0046872">
    <property type="term" value="F:metal ion binding"/>
    <property type="evidence" value="ECO:0007669"/>
    <property type="project" value="UniProtKB-KW"/>
</dbReference>
<dbReference type="Pfam" id="PF00122">
    <property type="entry name" value="E1-E2_ATPase"/>
    <property type="match status" value="1"/>
</dbReference>
<dbReference type="InterPro" id="IPR023214">
    <property type="entry name" value="HAD_sf"/>
</dbReference>
<dbReference type="InterPro" id="IPR027256">
    <property type="entry name" value="P-typ_ATPase_IB"/>
</dbReference>
<sequence length="721" mass="78187">MIRTRHQIPGRVRLRIQPLTGNHALASRFERHFSGVDGVLEVSCNPGCASLALRYQESLIDAVALKSMIDAILLDPMCAEPADAETDSAIQCRGCRQTTQKDKKNGSWFWRLLGFGLLCGYLGYVLVREHLLKRPVAQSALSPTGLIALIGALPLLRDAWHETFTERRFTIHQFLAFSLVLAILVGEALTAFEIIFVLHGGRLLETYVANRSRREIRRMLSLSIKDTWLVIDGAEILTPVAELKAGDLVVIRTGEKIPVDGEIEQGAAELSEAAITGRAEPVYKTQGERVFAGSYLEQGVLYVRACEVGEDTYLARIAALVDASLDQKAPLQERADVLAARLLKLGTISTLGTLVLTQSLSRALTVMLVMSCPCSTILAASTAVSAAIHNAARRQILVKGGIYLEQIGGARCWCFDKTGTLTTETPEVAEVVAEDSQELLFWAASAEQHNPHALAHAIVEHARDQGVEPEQHALSEHLLGQGVKAQVRERTVLLGNARLLESERLRLNRRLRHAAEEMSERGLTSVYVALDREVLGVLGIRHQLRPGVRETLEALRAEGVTHLCLISGDEPAVAEGLSRELGLDSCHAGLLPQDKAEVVRQLRREHGSLVMVGDGVNDALALSEAEIGIAMGAGGSEVAIEIADIALADSDVRKLIAIRRLSDRTLRTADQNYAFAVVTDLAGVVLGALGILSPAMGGIIHISHTLGILLNSSRLLAHRPD</sequence>
<dbReference type="EMBL" id="AFWT01000058">
    <property type="protein sequence ID" value="EGV27802.1"/>
    <property type="molecule type" value="Genomic_DNA"/>
</dbReference>
<dbReference type="Gene3D" id="2.70.150.10">
    <property type="entry name" value="Calcium-transporting ATPase, cytoplasmic transduction domain A"/>
    <property type="match status" value="1"/>
</dbReference>
<dbReference type="Pfam" id="PF19991">
    <property type="entry name" value="HMA_2"/>
    <property type="match status" value="1"/>
</dbReference>
<feature type="domain" description="P-type ATPase A" evidence="10">
    <location>
        <begin position="224"/>
        <end position="321"/>
    </location>
</feature>
<keyword evidence="9" id="KW-1003">Cell membrane</keyword>
<evidence type="ECO:0000256" key="4">
    <source>
        <dbReference type="ARBA" id="ARBA00022967"/>
    </source>
</evidence>
<evidence type="ECO:0000256" key="9">
    <source>
        <dbReference type="RuleBase" id="RU362081"/>
    </source>
</evidence>
<dbReference type="InterPro" id="IPR036412">
    <property type="entry name" value="HAD-like_sf"/>
</dbReference>
<gene>
    <name evidence="11" type="ORF">ThidrDRAFT_4376</name>
</gene>
<dbReference type="eggNOG" id="COG2217">
    <property type="taxonomic scope" value="Bacteria"/>
</dbReference>
<keyword evidence="3 9" id="KW-0812">Transmembrane</keyword>
<evidence type="ECO:0000256" key="3">
    <source>
        <dbReference type="ARBA" id="ARBA00022692"/>
    </source>
</evidence>
<dbReference type="PANTHER" id="PTHR48085">
    <property type="entry name" value="CADMIUM/ZINC-TRANSPORTING ATPASE HMA2-RELATED"/>
    <property type="match status" value="1"/>
</dbReference>
<name>G2E7W2_9GAMM</name>
<dbReference type="InterPro" id="IPR044492">
    <property type="entry name" value="P_typ_ATPase_HD_dom"/>
</dbReference>
<dbReference type="GO" id="GO:0005886">
    <property type="term" value="C:plasma membrane"/>
    <property type="evidence" value="ECO:0007669"/>
    <property type="project" value="UniProtKB-SubCell"/>
</dbReference>
<dbReference type="GO" id="GO:0016463">
    <property type="term" value="F:P-type zinc transporter activity"/>
    <property type="evidence" value="ECO:0007669"/>
    <property type="project" value="UniProtKB-EC"/>
</dbReference>
<dbReference type="NCBIfam" id="TIGR01494">
    <property type="entry name" value="ATPase_P-type"/>
    <property type="match status" value="1"/>
</dbReference>
<evidence type="ECO:0000256" key="5">
    <source>
        <dbReference type="ARBA" id="ARBA00022989"/>
    </source>
</evidence>
<dbReference type="NCBIfam" id="TIGR01525">
    <property type="entry name" value="ATPase-IB_hvy"/>
    <property type="match status" value="1"/>
</dbReference>
<comment type="subcellular location">
    <subcellularLocation>
        <location evidence="9">Cell membrane</location>
    </subcellularLocation>
    <subcellularLocation>
        <location evidence="1">Membrane</location>
    </subcellularLocation>
</comment>
<evidence type="ECO:0000256" key="8">
    <source>
        <dbReference type="ARBA" id="ARBA00047308"/>
    </source>
</evidence>
<dbReference type="Gene3D" id="3.40.1110.10">
    <property type="entry name" value="Calcium-transporting ATPase, cytoplasmic domain N"/>
    <property type="match status" value="1"/>
</dbReference>
<dbReference type="InterPro" id="IPR008250">
    <property type="entry name" value="ATPase_P-typ_transduc_dom_A_sf"/>
</dbReference>
<keyword evidence="6 9" id="KW-0472">Membrane</keyword>
<comment type="catalytic activity">
    <reaction evidence="8">
        <text>Zn(2+)(in) + ATP + H2O = Zn(2+)(out) + ADP + phosphate + H(+)</text>
        <dbReference type="Rhea" id="RHEA:20621"/>
        <dbReference type="ChEBI" id="CHEBI:15377"/>
        <dbReference type="ChEBI" id="CHEBI:15378"/>
        <dbReference type="ChEBI" id="CHEBI:29105"/>
        <dbReference type="ChEBI" id="CHEBI:30616"/>
        <dbReference type="ChEBI" id="CHEBI:43474"/>
        <dbReference type="ChEBI" id="CHEBI:456216"/>
        <dbReference type="EC" id="7.2.2.12"/>
    </reaction>
</comment>
<dbReference type="PROSITE" id="PS00154">
    <property type="entry name" value="ATPASE_E1_E2"/>
    <property type="match status" value="1"/>
</dbReference>
<evidence type="ECO:0000256" key="7">
    <source>
        <dbReference type="ARBA" id="ARBA00039097"/>
    </source>
</evidence>
<comment type="similarity">
    <text evidence="2 9">Belongs to the cation transport ATPase (P-type) (TC 3.A.3) family. Type IB subfamily.</text>
</comment>
<accession>G2E7W2</accession>
<protein>
    <recommendedName>
        <fullName evidence="7">P-type Zn(2+) transporter</fullName>
        <ecNumber evidence="7">7.2.2.12</ecNumber>
    </recommendedName>
</protein>
<dbReference type="SFLD" id="SFLDG00002">
    <property type="entry name" value="C1.7:_P-type_atpase_like"/>
    <property type="match status" value="1"/>
</dbReference>
<reference evidence="11 12" key="1">
    <citation type="submission" date="2011-06" db="EMBL/GenBank/DDBJ databases">
        <title>The draft genome of Thiorhodococcus drewsii AZ1.</title>
        <authorList>
            <consortium name="US DOE Joint Genome Institute (JGI-PGF)"/>
            <person name="Lucas S."/>
            <person name="Han J."/>
            <person name="Lapidus A."/>
            <person name="Cheng J.-F."/>
            <person name="Goodwin L."/>
            <person name="Pitluck S."/>
            <person name="Peters L."/>
            <person name="Land M.L."/>
            <person name="Hauser L."/>
            <person name="Vogl K."/>
            <person name="Liu Z."/>
            <person name="Imhoff J."/>
            <person name="Thiel V."/>
            <person name="Frigaard N.-U."/>
            <person name="Bryant D.A."/>
            <person name="Woyke T.J."/>
        </authorList>
    </citation>
    <scope>NUCLEOTIDE SEQUENCE [LARGE SCALE GENOMIC DNA]</scope>
    <source>
        <strain evidence="11 12">AZ1</strain>
    </source>
</reference>
<evidence type="ECO:0000256" key="1">
    <source>
        <dbReference type="ARBA" id="ARBA00004370"/>
    </source>
</evidence>
<dbReference type="Proteomes" id="UP000004200">
    <property type="component" value="Unassembled WGS sequence"/>
</dbReference>
<dbReference type="Gene3D" id="3.40.50.1000">
    <property type="entry name" value="HAD superfamily/HAD-like"/>
    <property type="match status" value="1"/>
</dbReference>
<evidence type="ECO:0000313" key="12">
    <source>
        <dbReference type="Proteomes" id="UP000004200"/>
    </source>
</evidence>
<keyword evidence="9" id="KW-0479">Metal-binding</keyword>
<keyword evidence="9" id="KW-0547">Nucleotide-binding</keyword>
<feature type="transmembrane region" description="Helical" evidence="9">
    <location>
        <begin position="108"/>
        <end position="127"/>
    </location>
</feature>
<dbReference type="STRING" id="765913.ThidrDRAFT_4376"/>
<dbReference type="RefSeq" id="WP_007043088.1">
    <property type="nucleotide sequence ID" value="NZ_AFWT01000058.1"/>
</dbReference>
<dbReference type="SFLD" id="SFLDS00003">
    <property type="entry name" value="Haloacid_Dehalogenase"/>
    <property type="match status" value="1"/>
</dbReference>
<feature type="transmembrane region" description="Helical" evidence="9">
    <location>
        <begin position="139"/>
        <end position="156"/>
    </location>
</feature>
<dbReference type="InterPro" id="IPR023299">
    <property type="entry name" value="ATPase_P-typ_cyto_dom_N"/>
</dbReference>
<comment type="caution">
    <text evidence="9">Lacks conserved residue(s) required for the propagation of feature annotation.</text>
</comment>
<dbReference type="OrthoDB" id="9760802at2"/>
<evidence type="ECO:0000256" key="2">
    <source>
        <dbReference type="ARBA" id="ARBA00006024"/>
    </source>
</evidence>
<dbReference type="AlphaFoldDB" id="G2E7W2"/>
<dbReference type="InterPro" id="IPR059000">
    <property type="entry name" value="ATPase_P-type_domA"/>
</dbReference>
<dbReference type="GO" id="GO:0016887">
    <property type="term" value="F:ATP hydrolysis activity"/>
    <property type="evidence" value="ECO:0007669"/>
    <property type="project" value="InterPro"/>
</dbReference>
<dbReference type="InterPro" id="IPR001757">
    <property type="entry name" value="P_typ_ATPase"/>
</dbReference>
<keyword evidence="9" id="KW-0067">ATP-binding</keyword>
<dbReference type="EC" id="7.2.2.12" evidence="7"/>
<feature type="transmembrane region" description="Helical" evidence="9">
    <location>
        <begin position="176"/>
        <end position="198"/>
    </location>
</feature>
<comment type="caution">
    <text evidence="11">The sequence shown here is derived from an EMBL/GenBank/DDBJ whole genome shotgun (WGS) entry which is preliminary data.</text>
</comment>